<dbReference type="PANTHER" id="PTHR43278">
    <property type="entry name" value="NAD(P)H-DEPENDENT FMN-CONTAINING OXIDOREDUCTASE YWQN-RELATED"/>
    <property type="match status" value="1"/>
</dbReference>
<dbReference type="Pfam" id="PF03358">
    <property type="entry name" value="FMN_red"/>
    <property type="match status" value="1"/>
</dbReference>
<dbReference type="EMBL" id="VGIR01000006">
    <property type="protein sequence ID" value="MBM3330563.1"/>
    <property type="molecule type" value="Genomic_DNA"/>
</dbReference>
<feature type="domain" description="NADPH-dependent FMN reductase-like" evidence="3">
    <location>
        <begin position="4"/>
        <end position="154"/>
    </location>
</feature>
<name>A0A937XFB9_UNCW3</name>
<dbReference type="AlphaFoldDB" id="A0A937XFB9"/>
<dbReference type="Proteomes" id="UP000779900">
    <property type="component" value="Unassembled WGS sequence"/>
</dbReference>
<dbReference type="InterPro" id="IPR051796">
    <property type="entry name" value="ISF_SsuE-like"/>
</dbReference>
<evidence type="ECO:0000313" key="5">
    <source>
        <dbReference type="Proteomes" id="UP000779900"/>
    </source>
</evidence>
<dbReference type="PANTHER" id="PTHR43278:SF4">
    <property type="entry name" value="NAD(P)H-DEPENDENT FMN-CONTAINING OXIDOREDUCTASE YWQN-RELATED"/>
    <property type="match status" value="1"/>
</dbReference>
<comment type="caution">
    <text evidence="4">The sequence shown here is derived from an EMBL/GenBank/DDBJ whole genome shotgun (WGS) entry which is preliminary data.</text>
</comment>
<sequence length="188" mass="19907">MNHVLVLEGSPRKGNTSAVTDWVLAGMGKGNKVTRVKLCELDIHPCQACLACTKTKGAPGCAQGDDMTELYDKMIDADLVLWTSPIYCWSVTARVKSALERCFALLTGEGLLKGSKWALVLTAGGDAFDGADLAVQVFARFSRYAGIEYLGQHVAAPCPDGAKLAASAALRSSARGFGKELAKALRAK</sequence>
<dbReference type="Gene3D" id="3.40.50.360">
    <property type="match status" value="1"/>
</dbReference>
<dbReference type="InterPro" id="IPR029039">
    <property type="entry name" value="Flavoprotein-like_sf"/>
</dbReference>
<evidence type="ECO:0000259" key="3">
    <source>
        <dbReference type="Pfam" id="PF03358"/>
    </source>
</evidence>
<dbReference type="SUPFAM" id="SSF52218">
    <property type="entry name" value="Flavoproteins"/>
    <property type="match status" value="1"/>
</dbReference>
<dbReference type="InterPro" id="IPR005025">
    <property type="entry name" value="FMN_Rdtase-like_dom"/>
</dbReference>
<keyword evidence="2" id="KW-0288">FMN</keyword>
<reference evidence="4" key="1">
    <citation type="submission" date="2019-03" db="EMBL/GenBank/DDBJ databases">
        <title>Lake Tanganyika Metagenome-Assembled Genomes (MAGs).</title>
        <authorList>
            <person name="Tran P."/>
        </authorList>
    </citation>
    <scope>NUCLEOTIDE SEQUENCE</scope>
    <source>
        <strain evidence="4">K_DeepCast_150m_m2_040</strain>
    </source>
</reference>
<protein>
    <submittedName>
        <fullName evidence="4">Flavodoxin family protein</fullName>
    </submittedName>
</protein>
<organism evidence="4 5">
    <name type="scientific">candidate division WOR-3 bacterium</name>
    <dbReference type="NCBI Taxonomy" id="2052148"/>
    <lineage>
        <taxon>Bacteria</taxon>
        <taxon>Bacteria division WOR-3</taxon>
    </lineage>
</organism>
<keyword evidence="1" id="KW-0285">Flavoprotein</keyword>
<evidence type="ECO:0000256" key="2">
    <source>
        <dbReference type="ARBA" id="ARBA00022643"/>
    </source>
</evidence>
<evidence type="ECO:0000313" key="4">
    <source>
        <dbReference type="EMBL" id="MBM3330563.1"/>
    </source>
</evidence>
<gene>
    <name evidence="4" type="ORF">FJY68_01770</name>
</gene>
<accession>A0A937XFB9</accession>
<dbReference type="GO" id="GO:0016491">
    <property type="term" value="F:oxidoreductase activity"/>
    <property type="evidence" value="ECO:0007669"/>
    <property type="project" value="InterPro"/>
</dbReference>
<proteinExistence type="predicted"/>
<evidence type="ECO:0000256" key="1">
    <source>
        <dbReference type="ARBA" id="ARBA00022630"/>
    </source>
</evidence>